<organism evidence="7 8">
    <name type="scientific">candidate division TA06 bacterium</name>
    <dbReference type="NCBI Taxonomy" id="2250710"/>
    <lineage>
        <taxon>Bacteria</taxon>
        <taxon>Bacteria division TA06</taxon>
    </lineage>
</organism>
<feature type="site" description="Transition state stabilizer" evidence="5">
    <location>
        <position position="52"/>
    </location>
</feature>
<protein>
    <recommendedName>
        <fullName evidence="4">CRISPR-associated endoribonuclease</fullName>
    </recommendedName>
</protein>
<evidence type="ECO:0000256" key="4">
    <source>
        <dbReference type="PIRNR" id="PIRNR005054"/>
    </source>
</evidence>
<evidence type="ECO:0000256" key="3">
    <source>
        <dbReference type="ARBA" id="ARBA00023118"/>
    </source>
</evidence>
<dbReference type="GO" id="GO:0016788">
    <property type="term" value="F:hydrolase activity, acting on ester bonds"/>
    <property type="evidence" value="ECO:0007669"/>
    <property type="project" value="InterPro"/>
</dbReference>
<dbReference type="Gene3D" id="3.30.70.1900">
    <property type="match status" value="1"/>
</dbReference>
<evidence type="ECO:0000256" key="1">
    <source>
        <dbReference type="ARBA" id="ARBA00005937"/>
    </source>
</evidence>
<proteinExistence type="inferred from homology"/>
<evidence type="ECO:0000313" key="7">
    <source>
        <dbReference type="EMBL" id="RKX66284.1"/>
    </source>
</evidence>
<dbReference type="GO" id="GO:0051607">
    <property type="term" value="P:defense response to virus"/>
    <property type="evidence" value="ECO:0007669"/>
    <property type="project" value="UniProtKB-KW"/>
</dbReference>
<gene>
    <name evidence="7" type="primary">cas6</name>
    <name evidence="7" type="ORF">DRP44_04485</name>
</gene>
<sequence>MRLKIELISDDNVILPVGFNSNIQALIYNFLDKVDSNWLHESGYKFEKRSFKLFNFSSILEHGKYLRDKKLFIFPHNVSFYVSSPLEWILEQLAKNSIKSETVRLGNNVMRLNSINVMKPIKFDSDEAIVSAMTPIEVHSTFQKEDGKKLTYYYSPYEEEFTGLINANLRKKWTALFKRECDYDIMIKPLFSGNGNERIVYFGTGKNKTVIKGWKGRFKVKGHPEFLAFAYDAGLGSRNSQGFGMVEIMRRKT</sequence>
<keyword evidence="2" id="KW-0694">RNA-binding</keyword>
<dbReference type="InterPro" id="IPR010156">
    <property type="entry name" value="CRISPR-assoc_prot_Cas6"/>
</dbReference>
<keyword evidence="3" id="KW-0051">Antiviral defense</keyword>
<name>A0A660S8H3_UNCT6</name>
<dbReference type="PANTHER" id="PTHR36984:SF1">
    <property type="entry name" value="CRISPR-ASSOCIATED ENDORIBONUCLEASE CAS6 1"/>
    <property type="match status" value="1"/>
</dbReference>
<dbReference type="Gene3D" id="3.30.70.1890">
    <property type="match status" value="1"/>
</dbReference>
<comment type="function">
    <text evidence="4">CRISPR (clustered regularly interspaced short palindromic repeat), is an adaptive immune system that provides protection against mobile genetic elements (viruses, transposable elements and conjugative plasmids). CRISPR clusters contain sequences complementary to antecedent mobile elements and target invading nucleic acids. CRISPR clusters are transcribed and processed into CRISPR RNA (crRNA).</text>
</comment>
<dbReference type="Proteomes" id="UP000282321">
    <property type="component" value="Unassembled WGS sequence"/>
</dbReference>
<evidence type="ECO:0000256" key="2">
    <source>
        <dbReference type="ARBA" id="ARBA00022884"/>
    </source>
</evidence>
<dbReference type="InterPro" id="IPR045747">
    <property type="entry name" value="CRISPR-assoc_prot_Cas6_N_sf"/>
</dbReference>
<evidence type="ECO:0000256" key="5">
    <source>
        <dbReference type="PIRSR" id="PIRSR005054-1"/>
    </source>
</evidence>
<reference evidence="7 8" key="1">
    <citation type="submission" date="2018-06" db="EMBL/GenBank/DDBJ databases">
        <title>Extensive metabolic versatility and redundancy in microbially diverse, dynamic hydrothermal sediments.</title>
        <authorList>
            <person name="Dombrowski N."/>
            <person name="Teske A."/>
            <person name="Baker B.J."/>
        </authorList>
    </citation>
    <scope>NUCLEOTIDE SEQUENCE [LARGE SCALE GENOMIC DNA]</scope>
    <source>
        <strain evidence="7">B35_G9</strain>
    </source>
</reference>
<dbReference type="Pfam" id="PF01881">
    <property type="entry name" value="Cas_Cas6_C"/>
    <property type="match status" value="1"/>
</dbReference>
<feature type="domain" description="CRISPR associated protein Cas6 C-terminal" evidence="6">
    <location>
        <begin position="120"/>
        <end position="248"/>
    </location>
</feature>
<dbReference type="PIRSF" id="PIRSF005054">
    <property type="entry name" value="PF1131"/>
    <property type="match status" value="1"/>
</dbReference>
<dbReference type="GO" id="GO:0003723">
    <property type="term" value="F:RNA binding"/>
    <property type="evidence" value="ECO:0007669"/>
    <property type="project" value="UniProtKB-KW"/>
</dbReference>
<evidence type="ECO:0000259" key="6">
    <source>
        <dbReference type="Pfam" id="PF01881"/>
    </source>
</evidence>
<dbReference type="NCBIfam" id="TIGR01877">
    <property type="entry name" value="cas_cas6"/>
    <property type="match status" value="1"/>
</dbReference>
<dbReference type="CDD" id="cd21140">
    <property type="entry name" value="Cas6_I-like"/>
    <property type="match status" value="1"/>
</dbReference>
<dbReference type="EMBL" id="QNBC01000049">
    <property type="protein sequence ID" value="RKX66284.1"/>
    <property type="molecule type" value="Genomic_DNA"/>
</dbReference>
<dbReference type="PANTHER" id="PTHR36984">
    <property type="entry name" value="CRISPR-ASSOCIATED ENDORIBONUCLEASE CAS6 1"/>
    <property type="match status" value="1"/>
</dbReference>
<accession>A0A660S8H3</accession>
<dbReference type="InterPro" id="IPR049435">
    <property type="entry name" value="Cas_Cas6_C"/>
</dbReference>
<dbReference type="AlphaFoldDB" id="A0A660S8H3"/>
<comment type="caution">
    <text evidence="7">The sequence shown here is derived from an EMBL/GenBank/DDBJ whole genome shotgun (WGS) entry which is preliminary data.</text>
</comment>
<evidence type="ECO:0000313" key="8">
    <source>
        <dbReference type="Proteomes" id="UP000282321"/>
    </source>
</evidence>
<comment type="similarity">
    <text evidence="1 4">Belongs to the CRISPR-associated protein Cas6/Cse3/CasE family.</text>
</comment>